<comment type="caution">
    <text evidence="1">The sequence shown here is derived from an EMBL/GenBank/DDBJ whole genome shotgun (WGS) entry which is preliminary data.</text>
</comment>
<dbReference type="EMBL" id="VYYT01000356">
    <property type="protein sequence ID" value="KAK2740033.1"/>
    <property type="molecule type" value="Genomic_DNA"/>
</dbReference>
<proteinExistence type="predicted"/>
<organism evidence="1 2">
    <name type="scientific">Colletotrichum kahawae</name>
    <name type="common">Coffee berry disease fungus</name>
    <dbReference type="NCBI Taxonomy" id="34407"/>
    <lineage>
        <taxon>Eukaryota</taxon>
        <taxon>Fungi</taxon>
        <taxon>Dikarya</taxon>
        <taxon>Ascomycota</taxon>
        <taxon>Pezizomycotina</taxon>
        <taxon>Sordariomycetes</taxon>
        <taxon>Hypocreomycetidae</taxon>
        <taxon>Glomerellales</taxon>
        <taxon>Glomerellaceae</taxon>
        <taxon>Colletotrichum</taxon>
        <taxon>Colletotrichum gloeosporioides species complex</taxon>
    </lineage>
</organism>
<sequence length="136" mass="14468">MAGTGKERVNVDVGQACVRVRHSRWGKACYHGQLDFWIIRISVKEVDGHLGEGSRKAQEPLLRHLLPAARSSPAASLFQPPGILPSCPQHVNISGLSKATPAGDHGDCGGPARLVRVTLVLPCEMQSTAASAFLVP</sequence>
<dbReference type="Proteomes" id="UP001281614">
    <property type="component" value="Unassembled WGS sequence"/>
</dbReference>
<name>A0AAD9Y6C4_COLKA</name>
<keyword evidence="2" id="KW-1185">Reference proteome</keyword>
<accession>A0AAD9Y6C4</accession>
<reference evidence="1" key="1">
    <citation type="submission" date="2023-02" db="EMBL/GenBank/DDBJ databases">
        <title>Colletotrichum kahawae CIFC_Que2 genome sequencing and assembly.</title>
        <authorList>
            <person name="Baroncelli R."/>
        </authorList>
    </citation>
    <scope>NUCLEOTIDE SEQUENCE</scope>
    <source>
        <strain evidence="1">CIFC_Que2</strain>
    </source>
</reference>
<evidence type="ECO:0000313" key="1">
    <source>
        <dbReference type="EMBL" id="KAK2740033.1"/>
    </source>
</evidence>
<evidence type="ECO:0000313" key="2">
    <source>
        <dbReference type="Proteomes" id="UP001281614"/>
    </source>
</evidence>
<gene>
    <name evidence="1" type="ORF">CKAH01_07202</name>
</gene>
<protein>
    <submittedName>
        <fullName evidence="1">Uncharacterized protein</fullName>
    </submittedName>
</protein>
<dbReference type="AlphaFoldDB" id="A0AAD9Y6C4"/>